<dbReference type="InterPro" id="IPR050099">
    <property type="entry name" value="SIS_GmhA/DiaA_subfam"/>
</dbReference>
<dbReference type="RefSeq" id="WP_075638490.1">
    <property type="nucleotide sequence ID" value="NZ_MKIM01000023.1"/>
</dbReference>
<dbReference type="SUPFAM" id="SSF53697">
    <property type="entry name" value="SIS domain"/>
    <property type="match status" value="1"/>
</dbReference>
<dbReference type="EMBL" id="MKIM01000023">
    <property type="protein sequence ID" value="OLP46024.1"/>
    <property type="molecule type" value="Genomic_DNA"/>
</dbReference>
<dbReference type="PROSITE" id="PS51257">
    <property type="entry name" value="PROKAR_LIPOPROTEIN"/>
    <property type="match status" value="1"/>
</dbReference>
<feature type="domain" description="SIS" evidence="1">
    <location>
        <begin position="24"/>
        <end position="178"/>
    </location>
</feature>
<protein>
    <recommendedName>
        <fullName evidence="1">SIS domain-containing protein</fullName>
    </recommendedName>
</protein>
<keyword evidence="3" id="KW-1185">Reference proteome</keyword>
<dbReference type="GO" id="GO:0097367">
    <property type="term" value="F:carbohydrate derivative binding"/>
    <property type="evidence" value="ECO:0007669"/>
    <property type="project" value="InterPro"/>
</dbReference>
<sequence length="178" mass="19060">MTTARNYTLLAEQSPLIVAAALACCDRLRKGGKIIFCGNGGSAADCQHLAAELVGRFILERRPLPALALTTDSSILTSISNDYGFAEIFERQVKALGRADDVLIGLTTSGRSTNVIRALNCARAMGLLTIGLFGAKPTDSALVCDHAIHVPAEEAARVQEMHIGVGHLFCEIIKRELR</sequence>
<dbReference type="STRING" id="1867956.BJF95_14750"/>
<dbReference type="AlphaFoldDB" id="A0A1Q8ZVC4"/>
<evidence type="ECO:0000313" key="3">
    <source>
        <dbReference type="Proteomes" id="UP000186894"/>
    </source>
</evidence>
<dbReference type="InterPro" id="IPR001347">
    <property type="entry name" value="SIS_dom"/>
</dbReference>
<gene>
    <name evidence="2" type="ORF">BJF95_14750</name>
</gene>
<dbReference type="CDD" id="cd05006">
    <property type="entry name" value="SIS_GmhA"/>
    <property type="match status" value="1"/>
</dbReference>
<evidence type="ECO:0000313" key="2">
    <source>
        <dbReference type="EMBL" id="OLP46024.1"/>
    </source>
</evidence>
<dbReference type="InterPro" id="IPR046348">
    <property type="entry name" value="SIS_dom_sf"/>
</dbReference>
<name>A0A1Q8ZVC4_9HYPH</name>
<dbReference type="Proteomes" id="UP000186894">
    <property type="component" value="Unassembled WGS sequence"/>
</dbReference>
<dbReference type="InterPro" id="IPR035461">
    <property type="entry name" value="GmhA/DiaA"/>
</dbReference>
<reference evidence="2 3" key="1">
    <citation type="submission" date="2016-09" db="EMBL/GenBank/DDBJ databases">
        <title>Rhizobium oryziradicis sp. nov., isolated from the root of rice.</title>
        <authorList>
            <person name="Zhao J."/>
            <person name="Zhang X."/>
        </authorList>
    </citation>
    <scope>NUCLEOTIDE SEQUENCE [LARGE SCALE GENOMIC DNA]</scope>
    <source>
        <strain evidence="2 3">N19</strain>
    </source>
</reference>
<dbReference type="Gene3D" id="3.40.50.10490">
    <property type="entry name" value="Glucose-6-phosphate isomerase like protein, domain 1"/>
    <property type="match status" value="1"/>
</dbReference>
<dbReference type="PANTHER" id="PTHR30390">
    <property type="entry name" value="SEDOHEPTULOSE 7-PHOSPHATE ISOMERASE / DNAA INITIATOR-ASSOCIATING FACTOR FOR REPLICATION INITIATION"/>
    <property type="match status" value="1"/>
</dbReference>
<dbReference type="GO" id="GO:1901135">
    <property type="term" value="P:carbohydrate derivative metabolic process"/>
    <property type="evidence" value="ECO:0007669"/>
    <property type="project" value="InterPro"/>
</dbReference>
<dbReference type="PROSITE" id="PS51464">
    <property type="entry name" value="SIS"/>
    <property type="match status" value="1"/>
</dbReference>
<dbReference type="Pfam" id="PF13580">
    <property type="entry name" value="SIS_2"/>
    <property type="match status" value="1"/>
</dbReference>
<proteinExistence type="predicted"/>
<organism evidence="2 3">
    <name type="scientific">Rhizobium oryziradicis</name>
    <dbReference type="NCBI Taxonomy" id="1867956"/>
    <lineage>
        <taxon>Bacteria</taxon>
        <taxon>Pseudomonadati</taxon>
        <taxon>Pseudomonadota</taxon>
        <taxon>Alphaproteobacteria</taxon>
        <taxon>Hyphomicrobiales</taxon>
        <taxon>Rhizobiaceae</taxon>
        <taxon>Rhizobium/Agrobacterium group</taxon>
        <taxon>Rhizobium</taxon>
    </lineage>
</organism>
<evidence type="ECO:0000259" key="1">
    <source>
        <dbReference type="PROSITE" id="PS51464"/>
    </source>
</evidence>
<accession>A0A1Q8ZVC4</accession>
<comment type="caution">
    <text evidence="2">The sequence shown here is derived from an EMBL/GenBank/DDBJ whole genome shotgun (WGS) entry which is preliminary data.</text>
</comment>